<protein>
    <submittedName>
        <fullName evidence="1">Uncharacterized protein</fullName>
    </submittedName>
</protein>
<reference evidence="1" key="2">
    <citation type="submission" date="2021-01" db="EMBL/GenBank/DDBJ databases">
        <authorList>
            <person name="Schikora-Tamarit M.A."/>
        </authorList>
    </citation>
    <scope>NUCLEOTIDE SEQUENCE</scope>
    <source>
        <strain evidence="1">NCAIM Y.01608</strain>
    </source>
</reference>
<comment type="caution">
    <text evidence="1">The sequence shown here is derived from an EMBL/GenBank/DDBJ whole genome shotgun (WGS) entry which is preliminary data.</text>
</comment>
<evidence type="ECO:0000313" key="1">
    <source>
        <dbReference type="EMBL" id="KAH3659609.1"/>
    </source>
</evidence>
<organism evidence="1 2">
    <name type="scientific">Ogataea polymorpha</name>
    <dbReference type="NCBI Taxonomy" id="460523"/>
    <lineage>
        <taxon>Eukaryota</taxon>
        <taxon>Fungi</taxon>
        <taxon>Dikarya</taxon>
        <taxon>Ascomycota</taxon>
        <taxon>Saccharomycotina</taxon>
        <taxon>Pichiomycetes</taxon>
        <taxon>Pichiales</taxon>
        <taxon>Pichiaceae</taxon>
        <taxon>Ogataea</taxon>
    </lineage>
</organism>
<dbReference type="Proteomes" id="UP000788993">
    <property type="component" value="Unassembled WGS sequence"/>
</dbReference>
<name>A0A9P8NV38_9ASCO</name>
<gene>
    <name evidence="1" type="ORF">OGATHE_005654</name>
</gene>
<evidence type="ECO:0000313" key="2">
    <source>
        <dbReference type="Proteomes" id="UP000788993"/>
    </source>
</evidence>
<proteinExistence type="predicted"/>
<accession>A0A9P8NV38</accession>
<keyword evidence="2" id="KW-1185">Reference proteome</keyword>
<dbReference type="AlphaFoldDB" id="A0A9P8NV38"/>
<sequence>MATTAPTTSDPAQYMAMISGLWCFGNRTKVIPEASVSLFPLPSHLTSNLSGTESPMMTFVVLRELDQAVPDTIWLSFVIKSTLTFGSRSKCDSSTTPRNWNTIGTPTPDFGLTSTLHENGASLCRYNWNKWYISSSNLTVHSICSSRPYFNASGLAVSWHLRKSA</sequence>
<reference evidence="1" key="1">
    <citation type="journal article" date="2021" name="Open Biol.">
        <title>Shared evolutionary footprints suggest mitochondrial oxidative damage underlies multiple complex I losses in fungi.</title>
        <authorList>
            <person name="Schikora-Tamarit M.A."/>
            <person name="Marcet-Houben M."/>
            <person name="Nosek J."/>
            <person name="Gabaldon T."/>
        </authorList>
    </citation>
    <scope>NUCLEOTIDE SEQUENCE</scope>
    <source>
        <strain evidence="1">NCAIM Y.01608</strain>
    </source>
</reference>
<dbReference type="EMBL" id="JAEUBD010001504">
    <property type="protein sequence ID" value="KAH3659609.1"/>
    <property type="molecule type" value="Genomic_DNA"/>
</dbReference>